<dbReference type="Gene3D" id="3.40.630.30">
    <property type="match status" value="1"/>
</dbReference>
<dbReference type="SUPFAM" id="SSF55729">
    <property type="entry name" value="Acyl-CoA N-acyltransferases (Nat)"/>
    <property type="match status" value="1"/>
</dbReference>
<sequence>MRQNEFVAVSTDKVLLVPYDRRHVLTYHGWMEDPAIQEATASERLTLEEEYENQESWRASHDKMTFIVCQPLPSLSSITNGSHSEPMLDPKTGRETIQAGIVDTPDKMVGDINLFLSPCEDDEEEEQHPPRNNTGVITKQFVGEVDIMIANAQNQGRGIGKAAVLAFLGYIGRHLGEILREYYYQDQTDQESRLETKQQTVVKLELHSLVAKINQTNERSIALFKSLGFEQEGDGPNFFGEVKLVLPFAKFTTGFSNYSISQAPPWYKELGYVRAGEEGQS</sequence>
<evidence type="ECO:0000313" key="5">
    <source>
        <dbReference type="EMBL" id="KAK4217114.1"/>
    </source>
</evidence>
<evidence type="ECO:0000259" key="4">
    <source>
        <dbReference type="Pfam" id="PF13302"/>
    </source>
</evidence>
<dbReference type="InterPro" id="IPR000182">
    <property type="entry name" value="GNAT_dom"/>
</dbReference>
<evidence type="ECO:0000256" key="1">
    <source>
        <dbReference type="ARBA" id="ARBA00009342"/>
    </source>
</evidence>
<accession>A0AAN6YD29</accession>
<dbReference type="Proteomes" id="UP001301769">
    <property type="component" value="Unassembled WGS sequence"/>
</dbReference>
<organism evidence="5 6">
    <name type="scientific">Rhypophila decipiens</name>
    <dbReference type="NCBI Taxonomy" id="261697"/>
    <lineage>
        <taxon>Eukaryota</taxon>
        <taxon>Fungi</taxon>
        <taxon>Dikarya</taxon>
        <taxon>Ascomycota</taxon>
        <taxon>Pezizomycotina</taxon>
        <taxon>Sordariomycetes</taxon>
        <taxon>Sordariomycetidae</taxon>
        <taxon>Sordariales</taxon>
        <taxon>Naviculisporaceae</taxon>
        <taxon>Rhypophila</taxon>
    </lineage>
</organism>
<evidence type="ECO:0000313" key="6">
    <source>
        <dbReference type="Proteomes" id="UP001301769"/>
    </source>
</evidence>
<comment type="similarity">
    <text evidence="1">Belongs to the acetyltransferase family. GNAT subfamily.</text>
</comment>
<dbReference type="InterPro" id="IPR039135">
    <property type="entry name" value="NAT9-like"/>
</dbReference>
<evidence type="ECO:0000256" key="2">
    <source>
        <dbReference type="ARBA" id="ARBA00022679"/>
    </source>
</evidence>
<reference evidence="5" key="2">
    <citation type="submission" date="2023-05" db="EMBL/GenBank/DDBJ databases">
        <authorList>
            <consortium name="Lawrence Berkeley National Laboratory"/>
            <person name="Steindorff A."/>
            <person name="Hensen N."/>
            <person name="Bonometti L."/>
            <person name="Westerberg I."/>
            <person name="Brannstrom I.O."/>
            <person name="Guillou S."/>
            <person name="Cros-Aarteil S."/>
            <person name="Calhoun S."/>
            <person name="Haridas S."/>
            <person name="Kuo A."/>
            <person name="Mondo S."/>
            <person name="Pangilinan J."/>
            <person name="Riley R."/>
            <person name="Labutti K."/>
            <person name="Andreopoulos B."/>
            <person name="Lipzen A."/>
            <person name="Chen C."/>
            <person name="Yanf M."/>
            <person name="Daum C."/>
            <person name="Ng V."/>
            <person name="Clum A."/>
            <person name="Ohm R."/>
            <person name="Martin F."/>
            <person name="Silar P."/>
            <person name="Natvig D."/>
            <person name="Lalanne C."/>
            <person name="Gautier V."/>
            <person name="Ament-Velasquez S.L."/>
            <person name="Kruys A."/>
            <person name="Hutchinson M.I."/>
            <person name="Powell A.J."/>
            <person name="Barry K."/>
            <person name="Miller A.N."/>
            <person name="Grigoriev I.V."/>
            <person name="Debuchy R."/>
            <person name="Gladieux P."/>
            <person name="Thoren M.H."/>
            <person name="Johannesson H."/>
        </authorList>
    </citation>
    <scope>NUCLEOTIDE SEQUENCE</scope>
    <source>
        <strain evidence="5">PSN293</strain>
    </source>
</reference>
<dbReference type="EMBL" id="MU858062">
    <property type="protein sequence ID" value="KAK4217114.1"/>
    <property type="molecule type" value="Genomic_DNA"/>
</dbReference>
<feature type="domain" description="N-acetyltransferase" evidence="4">
    <location>
        <begin position="14"/>
        <end position="230"/>
    </location>
</feature>
<protein>
    <submittedName>
        <fullName evidence="5">GNAT domain-containing protein</fullName>
    </submittedName>
</protein>
<dbReference type="PANTHER" id="PTHR13256">
    <property type="entry name" value="N-ACETYLTRANSFERASE 9"/>
    <property type="match status" value="1"/>
</dbReference>
<dbReference type="AlphaFoldDB" id="A0AAN6YD29"/>
<name>A0AAN6YD29_9PEZI</name>
<dbReference type="GO" id="GO:0008080">
    <property type="term" value="F:N-acetyltransferase activity"/>
    <property type="evidence" value="ECO:0007669"/>
    <property type="project" value="InterPro"/>
</dbReference>
<keyword evidence="2" id="KW-0808">Transferase</keyword>
<proteinExistence type="inferred from homology"/>
<comment type="caution">
    <text evidence="5">The sequence shown here is derived from an EMBL/GenBank/DDBJ whole genome shotgun (WGS) entry which is preliminary data.</text>
</comment>
<keyword evidence="3" id="KW-0012">Acyltransferase</keyword>
<dbReference type="InterPro" id="IPR016181">
    <property type="entry name" value="Acyl_CoA_acyltransferase"/>
</dbReference>
<dbReference type="Pfam" id="PF13302">
    <property type="entry name" value="Acetyltransf_3"/>
    <property type="match status" value="1"/>
</dbReference>
<gene>
    <name evidence="5" type="ORF">QBC37DRAFT_415472</name>
</gene>
<reference evidence="5" key="1">
    <citation type="journal article" date="2023" name="Mol. Phylogenet. Evol.">
        <title>Genome-scale phylogeny and comparative genomics of the fungal order Sordariales.</title>
        <authorList>
            <person name="Hensen N."/>
            <person name="Bonometti L."/>
            <person name="Westerberg I."/>
            <person name="Brannstrom I.O."/>
            <person name="Guillou S."/>
            <person name="Cros-Aarteil S."/>
            <person name="Calhoun S."/>
            <person name="Haridas S."/>
            <person name="Kuo A."/>
            <person name="Mondo S."/>
            <person name="Pangilinan J."/>
            <person name="Riley R."/>
            <person name="LaButti K."/>
            <person name="Andreopoulos B."/>
            <person name="Lipzen A."/>
            <person name="Chen C."/>
            <person name="Yan M."/>
            <person name="Daum C."/>
            <person name="Ng V."/>
            <person name="Clum A."/>
            <person name="Steindorff A."/>
            <person name="Ohm R.A."/>
            <person name="Martin F."/>
            <person name="Silar P."/>
            <person name="Natvig D.O."/>
            <person name="Lalanne C."/>
            <person name="Gautier V."/>
            <person name="Ament-Velasquez S.L."/>
            <person name="Kruys A."/>
            <person name="Hutchinson M.I."/>
            <person name="Powell A.J."/>
            <person name="Barry K."/>
            <person name="Miller A.N."/>
            <person name="Grigoriev I.V."/>
            <person name="Debuchy R."/>
            <person name="Gladieux P."/>
            <person name="Hiltunen Thoren M."/>
            <person name="Johannesson H."/>
        </authorList>
    </citation>
    <scope>NUCLEOTIDE SEQUENCE</scope>
    <source>
        <strain evidence="5">PSN293</strain>
    </source>
</reference>
<dbReference type="PANTHER" id="PTHR13256:SF16">
    <property type="entry name" value="ALPHA_BETA-TUBULIN-N-ACETYLTRANSFERASE 9"/>
    <property type="match status" value="1"/>
</dbReference>
<evidence type="ECO:0000256" key="3">
    <source>
        <dbReference type="ARBA" id="ARBA00023315"/>
    </source>
</evidence>
<keyword evidence="6" id="KW-1185">Reference proteome</keyword>